<dbReference type="InterPro" id="IPR001940">
    <property type="entry name" value="Peptidase_S1C"/>
</dbReference>
<keyword evidence="5" id="KW-0812">Transmembrane</keyword>
<keyword evidence="5" id="KW-0472">Membrane</keyword>
<protein>
    <submittedName>
        <fullName evidence="7">Protease Do</fullName>
        <ecNumber evidence="7">3.4.21.108</ecNumber>
    </submittedName>
</protein>
<dbReference type="eggNOG" id="COG0265">
    <property type="taxonomic scope" value="Bacteria"/>
</dbReference>
<dbReference type="EC" id="3.4.21.108" evidence="7"/>
<dbReference type="InterPro" id="IPR001478">
    <property type="entry name" value="PDZ"/>
</dbReference>
<dbReference type="InterPro" id="IPR051201">
    <property type="entry name" value="Chloro_Bact_Ser_Proteases"/>
</dbReference>
<evidence type="ECO:0000259" key="6">
    <source>
        <dbReference type="PROSITE" id="PS50106"/>
    </source>
</evidence>
<dbReference type="GO" id="GO:0004252">
    <property type="term" value="F:serine-type endopeptidase activity"/>
    <property type="evidence" value="ECO:0007669"/>
    <property type="project" value="InterPro"/>
</dbReference>
<dbReference type="STRING" id="755732.Fluta_3406"/>
<dbReference type="OrthoDB" id="9758917at2"/>
<name>F2IBQ2_FLUTR</name>
<dbReference type="Gene3D" id="2.30.42.10">
    <property type="match status" value="2"/>
</dbReference>
<evidence type="ECO:0000256" key="1">
    <source>
        <dbReference type="ARBA" id="ARBA00010541"/>
    </source>
</evidence>
<proteinExistence type="inferred from homology"/>
<dbReference type="PRINTS" id="PR00834">
    <property type="entry name" value="PROTEASES2C"/>
</dbReference>
<dbReference type="Pfam" id="PF00595">
    <property type="entry name" value="PDZ"/>
    <property type="match status" value="1"/>
</dbReference>
<dbReference type="GO" id="GO:0006508">
    <property type="term" value="P:proteolysis"/>
    <property type="evidence" value="ECO:0007669"/>
    <property type="project" value="UniProtKB-KW"/>
</dbReference>
<sequence length="488" mass="52067" precursor="true">MSNTLKFLGLGIVGGMIPFAFGFLLKSTYEEPLSEQVIDGNRLAKTVSYNGMPAEGASFVEASENTINSVVHVTTKVVRTQVQRDPFYEFFYGPGTGGREFKQYGSGSGSGVIVSSDGYIVTNNHVIQDASEIEVILNDNSKYTATVIGTDPSTDIAVLKIDAPGLKPIGIGNSDDLRVGEWVLAVGNPFNLTSTVTAGIVSAKARNINLLSDRTRNTNVPIESFIQTDAAVNPGNSGGALVNTKGDLVGINTAIASQTGSYSGYSFAIPVNLVNKVMRDIIDFGIVQRAYLGVQIADINQEIKEKNSLPSTKGVFISSVTDEGGSDKAGVKKNWVILKVGTKEVNSVAALQEEIGKRRPGDKVNLTLRTEDGNEVIKEVLLRSADGETSLKSKEEMSKTTALGGTFIELTSKEKKELNVSLGVKVKTLEPGKLKSSGLSEGDIITKVNQTQIESVEQLTRLLTNTKGGILLEIVSESGKKEYVGFGL</sequence>
<dbReference type="EMBL" id="CP002542">
    <property type="protein sequence ID" value="AEA45378.1"/>
    <property type="molecule type" value="Genomic_DNA"/>
</dbReference>
<dbReference type="InterPro" id="IPR036034">
    <property type="entry name" value="PDZ_sf"/>
</dbReference>
<dbReference type="PANTHER" id="PTHR43343:SF3">
    <property type="entry name" value="PROTEASE DO-LIKE 8, CHLOROPLASTIC"/>
    <property type="match status" value="1"/>
</dbReference>
<dbReference type="Pfam" id="PF13180">
    <property type="entry name" value="PDZ_2"/>
    <property type="match status" value="1"/>
</dbReference>
<dbReference type="RefSeq" id="WP_013688145.1">
    <property type="nucleotide sequence ID" value="NC_015321.1"/>
</dbReference>
<comment type="similarity">
    <text evidence="1">Belongs to the peptidase S1C family.</text>
</comment>
<evidence type="ECO:0000256" key="5">
    <source>
        <dbReference type="SAM" id="Phobius"/>
    </source>
</evidence>
<dbReference type="SUPFAM" id="SSF50494">
    <property type="entry name" value="Trypsin-like serine proteases"/>
    <property type="match status" value="1"/>
</dbReference>
<dbReference type="FunFam" id="2.40.10.10:FF:000001">
    <property type="entry name" value="Periplasmic serine protease DegS"/>
    <property type="match status" value="1"/>
</dbReference>
<dbReference type="HOGENOM" id="CLU_020120_1_0_10"/>
<feature type="transmembrane region" description="Helical" evidence="5">
    <location>
        <begin position="7"/>
        <end position="25"/>
    </location>
</feature>
<keyword evidence="3 7" id="KW-0378">Hydrolase</keyword>
<dbReference type="InterPro" id="IPR009003">
    <property type="entry name" value="Peptidase_S1_PA"/>
</dbReference>
<keyword evidence="5" id="KW-1133">Transmembrane helix</keyword>
<evidence type="ECO:0000313" key="8">
    <source>
        <dbReference type="Proteomes" id="UP000007463"/>
    </source>
</evidence>
<dbReference type="PROSITE" id="PS50106">
    <property type="entry name" value="PDZ"/>
    <property type="match status" value="1"/>
</dbReference>
<gene>
    <name evidence="7" type="ordered locus">Fluta_3406</name>
</gene>
<keyword evidence="4" id="KW-0720">Serine protease</keyword>
<dbReference type="Proteomes" id="UP000007463">
    <property type="component" value="Chromosome"/>
</dbReference>
<organism evidence="7 8">
    <name type="scientific">Fluviicola taffensis (strain DSM 16823 / NCIMB 13979 / RW262)</name>
    <dbReference type="NCBI Taxonomy" id="755732"/>
    <lineage>
        <taxon>Bacteria</taxon>
        <taxon>Pseudomonadati</taxon>
        <taxon>Bacteroidota</taxon>
        <taxon>Flavobacteriia</taxon>
        <taxon>Flavobacteriales</taxon>
        <taxon>Crocinitomicaceae</taxon>
        <taxon>Fluviicola</taxon>
    </lineage>
</organism>
<evidence type="ECO:0000256" key="3">
    <source>
        <dbReference type="ARBA" id="ARBA00022801"/>
    </source>
</evidence>
<accession>F2IBQ2</accession>
<dbReference type="SMART" id="SM00228">
    <property type="entry name" value="PDZ"/>
    <property type="match status" value="2"/>
</dbReference>
<evidence type="ECO:0000256" key="4">
    <source>
        <dbReference type="ARBA" id="ARBA00022825"/>
    </source>
</evidence>
<keyword evidence="8" id="KW-1185">Reference proteome</keyword>
<dbReference type="Pfam" id="PF13365">
    <property type="entry name" value="Trypsin_2"/>
    <property type="match status" value="1"/>
</dbReference>
<dbReference type="KEGG" id="fte:Fluta_3406"/>
<dbReference type="SUPFAM" id="SSF50156">
    <property type="entry name" value="PDZ domain-like"/>
    <property type="match status" value="2"/>
</dbReference>
<dbReference type="AlphaFoldDB" id="F2IBQ2"/>
<dbReference type="Gene3D" id="2.40.10.120">
    <property type="match status" value="1"/>
</dbReference>
<keyword evidence="2 7" id="KW-0645">Protease</keyword>
<evidence type="ECO:0000313" key="7">
    <source>
        <dbReference type="EMBL" id="AEA45378.1"/>
    </source>
</evidence>
<reference evidence="8" key="2">
    <citation type="submission" date="2011-02" db="EMBL/GenBank/DDBJ databases">
        <title>The complete genome of Fluviicola taffensis DSM 16823.</title>
        <authorList>
            <consortium name="US DOE Joint Genome Institute (JGI-PGF)"/>
            <person name="Lucas S."/>
            <person name="Copeland A."/>
            <person name="Lapidus A."/>
            <person name="Bruce D."/>
            <person name="Goodwin L."/>
            <person name="Pitluck S."/>
            <person name="Kyrpides N."/>
            <person name="Mavromatis K."/>
            <person name="Ivanova N."/>
            <person name="Mikhailova N."/>
            <person name="Pagani I."/>
            <person name="Chertkov O."/>
            <person name="Detter J.C."/>
            <person name="Han C."/>
            <person name="Tapia R."/>
            <person name="Land M."/>
            <person name="Hauser L."/>
            <person name="Markowitz V."/>
            <person name="Cheng J.-F."/>
            <person name="Hugenholtz P."/>
            <person name="Woyke T."/>
            <person name="Wu D."/>
            <person name="Tindall B."/>
            <person name="Pomrenke H.G."/>
            <person name="Brambilla E."/>
            <person name="Klenk H.-P."/>
            <person name="Eisen J.A."/>
        </authorList>
    </citation>
    <scope>NUCLEOTIDE SEQUENCE [LARGE SCALE GENOMIC DNA]</scope>
    <source>
        <strain evidence="8">DSM 16823 / RW262 / RW262</strain>
    </source>
</reference>
<dbReference type="PANTHER" id="PTHR43343">
    <property type="entry name" value="PEPTIDASE S12"/>
    <property type="match status" value="1"/>
</dbReference>
<reference evidence="7 8" key="1">
    <citation type="journal article" date="2011" name="Stand. Genomic Sci.">
        <title>Complete genome sequence of the gliding freshwater bacterium Fluviicola taffensis type strain (RW262).</title>
        <authorList>
            <person name="Woyke T."/>
            <person name="Chertkov O."/>
            <person name="Lapidus A."/>
            <person name="Nolan M."/>
            <person name="Lucas S."/>
            <person name="Del Rio T.G."/>
            <person name="Tice H."/>
            <person name="Cheng J.F."/>
            <person name="Tapia R."/>
            <person name="Han C."/>
            <person name="Goodwin L."/>
            <person name="Pitluck S."/>
            <person name="Liolios K."/>
            <person name="Pagani I."/>
            <person name="Ivanova N."/>
            <person name="Huntemann M."/>
            <person name="Mavromatis K."/>
            <person name="Mikhailova N."/>
            <person name="Pati A."/>
            <person name="Chen A."/>
            <person name="Palaniappan K."/>
            <person name="Land M."/>
            <person name="Hauser L."/>
            <person name="Brambilla E.M."/>
            <person name="Rohde M."/>
            <person name="Mwirichia R."/>
            <person name="Sikorski J."/>
            <person name="Tindall B.J."/>
            <person name="Goker M."/>
            <person name="Bristow J."/>
            <person name="Eisen J.A."/>
            <person name="Markowitz V."/>
            <person name="Hugenholtz P."/>
            <person name="Klenk H.P."/>
            <person name="Kyrpides N.C."/>
        </authorList>
    </citation>
    <scope>NUCLEOTIDE SEQUENCE [LARGE SCALE GENOMIC DNA]</scope>
    <source>
        <strain evidence="8">DSM 16823 / RW262 / RW262</strain>
    </source>
</reference>
<evidence type="ECO:0000256" key="2">
    <source>
        <dbReference type="ARBA" id="ARBA00022670"/>
    </source>
</evidence>
<feature type="domain" description="PDZ" evidence="6">
    <location>
        <begin position="388"/>
        <end position="478"/>
    </location>
</feature>